<protein>
    <submittedName>
        <fullName evidence="6">Outer membrane protein OmpA</fullName>
    </submittedName>
</protein>
<evidence type="ECO:0000256" key="1">
    <source>
        <dbReference type="ARBA" id="ARBA00004442"/>
    </source>
</evidence>
<reference evidence="6 7" key="1">
    <citation type="submission" date="2016-10" db="EMBL/GenBank/DDBJ databases">
        <authorList>
            <person name="de Groot N.N."/>
        </authorList>
    </citation>
    <scope>NUCLEOTIDE SEQUENCE [LARGE SCALE GENOMIC DNA]</scope>
    <source>
        <strain evidence="6 7">U95</strain>
    </source>
</reference>
<evidence type="ECO:0000256" key="4">
    <source>
        <dbReference type="PROSITE-ProRule" id="PRU00473"/>
    </source>
</evidence>
<evidence type="ECO:0000256" key="3">
    <source>
        <dbReference type="ARBA" id="ARBA00023237"/>
    </source>
</evidence>
<dbReference type="PROSITE" id="PS51123">
    <property type="entry name" value="OMPA_2"/>
    <property type="match status" value="1"/>
</dbReference>
<dbReference type="InterPro" id="IPR006665">
    <property type="entry name" value="OmpA-like"/>
</dbReference>
<dbReference type="STRING" id="1156985.SAMN04488118_10832"/>
<keyword evidence="7" id="KW-1185">Reference proteome</keyword>
<dbReference type="RefSeq" id="WP_090219601.1">
    <property type="nucleotide sequence ID" value="NZ_FMWG01000008.1"/>
</dbReference>
<dbReference type="AlphaFoldDB" id="A0A1G5R3B4"/>
<dbReference type="EMBL" id="FMWG01000008">
    <property type="protein sequence ID" value="SCZ68595.1"/>
    <property type="molecule type" value="Genomic_DNA"/>
</dbReference>
<gene>
    <name evidence="6" type="ORF">SAMN04488118_10832</name>
</gene>
<accession>A0A1G5R3B4</accession>
<feature type="domain" description="OmpA-like" evidence="5">
    <location>
        <begin position="85"/>
        <end position="208"/>
    </location>
</feature>
<organism evidence="6 7">
    <name type="scientific">Epibacterium ulvae</name>
    <dbReference type="NCBI Taxonomy" id="1156985"/>
    <lineage>
        <taxon>Bacteria</taxon>
        <taxon>Pseudomonadati</taxon>
        <taxon>Pseudomonadota</taxon>
        <taxon>Alphaproteobacteria</taxon>
        <taxon>Rhodobacterales</taxon>
        <taxon>Roseobacteraceae</taxon>
        <taxon>Epibacterium</taxon>
    </lineage>
</organism>
<evidence type="ECO:0000313" key="6">
    <source>
        <dbReference type="EMBL" id="SCZ68595.1"/>
    </source>
</evidence>
<dbReference type="OrthoDB" id="9792021at2"/>
<dbReference type="PANTHER" id="PTHR30329:SF21">
    <property type="entry name" value="LIPOPROTEIN YIAD-RELATED"/>
    <property type="match status" value="1"/>
</dbReference>
<dbReference type="InterPro" id="IPR050330">
    <property type="entry name" value="Bact_OuterMem_StrucFunc"/>
</dbReference>
<keyword evidence="3" id="KW-0998">Cell outer membrane</keyword>
<dbReference type="PANTHER" id="PTHR30329">
    <property type="entry name" value="STATOR ELEMENT OF FLAGELLAR MOTOR COMPLEX"/>
    <property type="match status" value="1"/>
</dbReference>
<evidence type="ECO:0000259" key="5">
    <source>
        <dbReference type="PROSITE" id="PS51123"/>
    </source>
</evidence>
<dbReference type="InterPro" id="IPR036737">
    <property type="entry name" value="OmpA-like_sf"/>
</dbReference>
<evidence type="ECO:0000256" key="2">
    <source>
        <dbReference type="ARBA" id="ARBA00023136"/>
    </source>
</evidence>
<dbReference type="InterPro" id="IPR006664">
    <property type="entry name" value="OMP_bac"/>
</dbReference>
<proteinExistence type="predicted"/>
<keyword evidence="2 4" id="KW-0472">Membrane</keyword>
<dbReference type="SUPFAM" id="SSF103088">
    <property type="entry name" value="OmpA-like"/>
    <property type="match status" value="1"/>
</dbReference>
<dbReference type="Pfam" id="PF00691">
    <property type="entry name" value="OmpA"/>
    <property type="match status" value="1"/>
</dbReference>
<dbReference type="PRINTS" id="PR01021">
    <property type="entry name" value="OMPADOMAIN"/>
</dbReference>
<evidence type="ECO:0000313" key="7">
    <source>
        <dbReference type="Proteomes" id="UP000198767"/>
    </source>
</evidence>
<dbReference type="InterPro" id="IPR006690">
    <property type="entry name" value="OMPA-like_CS"/>
</dbReference>
<dbReference type="Proteomes" id="UP000198767">
    <property type="component" value="Unassembled WGS sequence"/>
</dbReference>
<name>A0A1G5R3B4_9RHOB</name>
<dbReference type="GO" id="GO:0009279">
    <property type="term" value="C:cell outer membrane"/>
    <property type="evidence" value="ECO:0007669"/>
    <property type="project" value="UniProtKB-SubCell"/>
</dbReference>
<dbReference type="PROSITE" id="PS01068">
    <property type="entry name" value="OMPA_1"/>
    <property type="match status" value="1"/>
</dbReference>
<comment type="subcellular location">
    <subcellularLocation>
        <location evidence="1">Cell outer membrane</location>
    </subcellularLocation>
</comment>
<dbReference type="Gene3D" id="3.30.1330.60">
    <property type="entry name" value="OmpA-like domain"/>
    <property type="match status" value="1"/>
</dbReference>
<dbReference type="CDD" id="cd07185">
    <property type="entry name" value="OmpA_C-like"/>
    <property type="match status" value="1"/>
</dbReference>
<sequence>MSLDCIWSAQLRFTVVLCTSVLGNVVQAGGYDPNAPFNPIWDQDVSTSESLEIRGAPLGLLSGDNVLVSEVEVLEGATQIASDPNGFGFSVDLSGDYLFDFDQHILKPEAQTALEGLIELYVAYDGREVLIVGHTDAKGSDQYNQALSERRAESVRAWFADRQVEEGLLTAIGRGEDEPVASNTVGGQDNPEGRALNRRVEITVTTEKKVNHLPIIGN</sequence>